<protein>
    <submittedName>
        <fullName evidence="1">Uncharacterized protein</fullName>
    </submittedName>
</protein>
<evidence type="ECO:0000313" key="1">
    <source>
        <dbReference type="EMBL" id="SHK68988.1"/>
    </source>
</evidence>
<dbReference type="RefSeq" id="WP_139261499.1">
    <property type="nucleotide sequence ID" value="NZ_FRBD01000009.1"/>
</dbReference>
<sequence length="351" mass="38896">MKKLILIVLGILLVVPPVDAQFYKKLFKKKTKTEKKKKSGSKSDGIDDEAQVAMADWATASNNQNNRNAFLNIPLGIKADRFEKLLLEQNFVERKAEGKQTAKSYIYEGDVYGSKAVVTLVTSDQTTRVYAVDVEEQQIYPSLQAVQQRFQELKNTLAGVYGPGFIDNQGEAYTIQTRLGTISLHYERGSLTSSYTIGFTLDDAKAYQMAYSEMDAEDKEYETAPRVIENGLAQACVHTDLVGLGVKLVQNRQLKAAQAVLRSYDYKIGKATVKVVPATFSMTDYQASVSLARKKQSVSSVTIIATDDITAVCKDLQTYGFTSADQKTWRQGNMTVAVSADKQGRVVVTLR</sequence>
<name>A0A1M6UIQ8_XYLRU</name>
<dbReference type="EMBL" id="FRBD01000009">
    <property type="protein sequence ID" value="SHK68988.1"/>
    <property type="molecule type" value="Genomic_DNA"/>
</dbReference>
<accession>A0A1M6UIQ8</accession>
<proteinExistence type="predicted"/>
<dbReference type="Proteomes" id="UP000184130">
    <property type="component" value="Unassembled WGS sequence"/>
</dbReference>
<dbReference type="AlphaFoldDB" id="A0A1M6UIQ8"/>
<organism evidence="1 2">
    <name type="scientific">Xylanibacter ruminicola</name>
    <name type="common">Prevotella ruminicola</name>
    <dbReference type="NCBI Taxonomy" id="839"/>
    <lineage>
        <taxon>Bacteria</taxon>
        <taxon>Pseudomonadati</taxon>
        <taxon>Bacteroidota</taxon>
        <taxon>Bacteroidia</taxon>
        <taxon>Bacteroidales</taxon>
        <taxon>Prevotellaceae</taxon>
        <taxon>Xylanibacter</taxon>
    </lineage>
</organism>
<evidence type="ECO:0000313" key="2">
    <source>
        <dbReference type="Proteomes" id="UP000184130"/>
    </source>
</evidence>
<gene>
    <name evidence="1" type="ORF">SAMN05216463_10989</name>
</gene>
<reference evidence="1 2" key="1">
    <citation type="submission" date="2016-11" db="EMBL/GenBank/DDBJ databases">
        <authorList>
            <person name="Jaros S."/>
            <person name="Januszkiewicz K."/>
            <person name="Wedrychowicz H."/>
        </authorList>
    </citation>
    <scope>NUCLEOTIDE SEQUENCE [LARGE SCALE GENOMIC DNA]</scope>
    <source>
        <strain evidence="1 2">KHT3</strain>
    </source>
</reference>
<dbReference type="OrthoDB" id="1064271at2"/>